<name>A0A1M7P8M6_9HYPH</name>
<evidence type="ECO:0000259" key="1">
    <source>
        <dbReference type="Pfam" id="PF00535"/>
    </source>
</evidence>
<gene>
    <name evidence="2" type="ORF">SAMN05444272_4169</name>
</gene>
<dbReference type="Proteomes" id="UP000186002">
    <property type="component" value="Unassembled WGS sequence"/>
</dbReference>
<proteinExistence type="predicted"/>
<keyword evidence="3" id="KW-1185">Reference proteome</keyword>
<dbReference type="PANTHER" id="PTHR43685:SF13">
    <property type="entry name" value="O ANTIGEN BIOSYNTHESIS RHAMNOSYLTRANSFERASE RFBN"/>
    <property type="match status" value="1"/>
</dbReference>
<organism evidence="2 3">
    <name type="scientific">Roseibium suaedae</name>
    <dbReference type="NCBI Taxonomy" id="735517"/>
    <lineage>
        <taxon>Bacteria</taxon>
        <taxon>Pseudomonadati</taxon>
        <taxon>Pseudomonadota</taxon>
        <taxon>Alphaproteobacteria</taxon>
        <taxon>Hyphomicrobiales</taxon>
        <taxon>Stappiaceae</taxon>
        <taxon>Roseibium</taxon>
    </lineage>
</organism>
<reference evidence="2 3" key="1">
    <citation type="submission" date="2016-11" db="EMBL/GenBank/DDBJ databases">
        <authorList>
            <person name="Jaros S."/>
            <person name="Januszkiewicz K."/>
            <person name="Wedrychowicz H."/>
        </authorList>
    </citation>
    <scope>NUCLEOTIDE SEQUENCE [LARGE SCALE GENOMIC DNA]</scope>
    <source>
        <strain evidence="2 3">DSM 22153</strain>
    </source>
</reference>
<dbReference type="Gene3D" id="3.90.550.10">
    <property type="entry name" value="Spore Coat Polysaccharide Biosynthesis Protein SpsA, Chain A"/>
    <property type="match status" value="1"/>
</dbReference>
<sequence length="324" mass="36599">MARYRCSVVIPAKNAMPGLTQVLESVLTQETPWPFEVIVIDSGSRDGTVEHVTSLKGVRLIEIAPESFGHGRTRNMGVAAADAQYVAFLTHDALPADQHWLANLVAAAEQDSGIAGVFGRHIAYETASPFTRSDLDRHFEGFLTHPLVVHRDLDPQKYENDIGWRQFLHFYSDNNSLLRKSVWEKIPYPDVEFAEDQLWARAVIDAGYAKAYAPEATVYHSHDYSPLEQLRRAFDESRNFKKYFGYELGGTFLSFLKSLVEMPAQPFFQQLDQTRFGKVTVRHRLIRSGQRAGLVTGHFLGARHQLLPAGVSRVLSLDHKLYKA</sequence>
<dbReference type="PANTHER" id="PTHR43685">
    <property type="entry name" value="GLYCOSYLTRANSFERASE"/>
    <property type="match status" value="1"/>
</dbReference>
<dbReference type="InterPro" id="IPR001173">
    <property type="entry name" value="Glyco_trans_2-like"/>
</dbReference>
<dbReference type="Pfam" id="PF00535">
    <property type="entry name" value="Glycos_transf_2"/>
    <property type="match status" value="1"/>
</dbReference>
<dbReference type="RefSeq" id="WP_073015304.1">
    <property type="nucleotide sequence ID" value="NZ_FRBW01000006.1"/>
</dbReference>
<protein>
    <submittedName>
        <fullName evidence="2">Rhamnosyltransferase</fullName>
    </submittedName>
</protein>
<dbReference type="AlphaFoldDB" id="A0A1M7P8M6"/>
<evidence type="ECO:0000313" key="3">
    <source>
        <dbReference type="Proteomes" id="UP000186002"/>
    </source>
</evidence>
<dbReference type="CDD" id="cd00761">
    <property type="entry name" value="Glyco_tranf_GTA_type"/>
    <property type="match status" value="1"/>
</dbReference>
<dbReference type="GO" id="GO:0044010">
    <property type="term" value="P:single-species biofilm formation"/>
    <property type="evidence" value="ECO:0007669"/>
    <property type="project" value="TreeGrafter"/>
</dbReference>
<dbReference type="InterPro" id="IPR029044">
    <property type="entry name" value="Nucleotide-diphossugar_trans"/>
</dbReference>
<dbReference type="STRING" id="735517.SAMN05444272_4169"/>
<dbReference type="GO" id="GO:0016740">
    <property type="term" value="F:transferase activity"/>
    <property type="evidence" value="ECO:0007669"/>
    <property type="project" value="UniProtKB-KW"/>
</dbReference>
<feature type="domain" description="Glycosyltransferase 2-like" evidence="1">
    <location>
        <begin position="7"/>
        <end position="184"/>
    </location>
</feature>
<dbReference type="InterPro" id="IPR050834">
    <property type="entry name" value="Glycosyltransf_2"/>
</dbReference>
<dbReference type="SUPFAM" id="SSF53448">
    <property type="entry name" value="Nucleotide-diphospho-sugar transferases"/>
    <property type="match status" value="1"/>
</dbReference>
<keyword evidence="2" id="KW-0808">Transferase</keyword>
<dbReference type="EMBL" id="FRBW01000006">
    <property type="protein sequence ID" value="SHN12576.1"/>
    <property type="molecule type" value="Genomic_DNA"/>
</dbReference>
<accession>A0A1M7P8M6</accession>
<evidence type="ECO:0000313" key="2">
    <source>
        <dbReference type="EMBL" id="SHN12576.1"/>
    </source>
</evidence>
<dbReference type="OrthoDB" id="7527830at2"/>